<keyword evidence="9" id="KW-0807">Transducer</keyword>
<feature type="transmembrane region" description="Helical" evidence="10">
    <location>
        <begin position="171"/>
        <end position="194"/>
    </location>
</feature>
<comment type="subcellular location">
    <subcellularLocation>
        <location evidence="1">Cell membrane</location>
        <topology evidence="1">Multi-pass membrane protein</topology>
    </subcellularLocation>
</comment>
<dbReference type="AlphaFoldDB" id="T1L273"/>
<evidence type="ECO:0000256" key="7">
    <source>
        <dbReference type="ARBA" id="ARBA00023136"/>
    </source>
</evidence>
<reference evidence="12" key="2">
    <citation type="submission" date="2015-06" db="UniProtKB">
        <authorList>
            <consortium name="EnsemblMetazoa"/>
        </authorList>
    </citation>
    <scope>IDENTIFICATION</scope>
</reference>
<dbReference type="HOGENOM" id="CLU_1099732_0_0_1"/>
<dbReference type="GO" id="GO:0051378">
    <property type="term" value="F:serotonin binding"/>
    <property type="evidence" value="ECO:0007669"/>
    <property type="project" value="TreeGrafter"/>
</dbReference>
<dbReference type="GO" id="GO:0007187">
    <property type="term" value="P:G protein-coupled receptor signaling pathway, coupled to cyclic nucleotide second messenger"/>
    <property type="evidence" value="ECO:0007669"/>
    <property type="project" value="TreeGrafter"/>
</dbReference>
<dbReference type="Pfam" id="PF00001">
    <property type="entry name" value="7tm_1"/>
    <property type="match status" value="1"/>
</dbReference>
<accession>T1L273</accession>
<comment type="similarity">
    <text evidence="2">Belongs to the G-protein coupled receptor 1 family.</text>
</comment>
<evidence type="ECO:0000256" key="8">
    <source>
        <dbReference type="ARBA" id="ARBA00023170"/>
    </source>
</evidence>
<dbReference type="PRINTS" id="PR00237">
    <property type="entry name" value="GPCRRHODOPSN"/>
</dbReference>
<feature type="transmembrane region" description="Helical" evidence="10">
    <location>
        <begin position="206"/>
        <end position="227"/>
    </location>
</feature>
<evidence type="ECO:0000256" key="10">
    <source>
        <dbReference type="SAM" id="Phobius"/>
    </source>
</evidence>
<dbReference type="Proteomes" id="UP000015104">
    <property type="component" value="Unassembled WGS sequence"/>
</dbReference>
<dbReference type="EnsemblMetazoa" id="tetur32g02270.1">
    <property type="protein sequence ID" value="tetur32g02270.1"/>
    <property type="gene ID" value="tetur32g02270"/>
</dbReference>
<dbReference type="GO" id="GO:0030594">
    <property type="term" value="F:neurotransmitter receptor activity"/>
    <property type="evidence" value="ECO:0007669"/>
    <property type="project" value="TreeGrafter"/>
</dbReference>
<name>T1L273_TETUR</name>
<dbReference type="Gene3D" id="1.20.1070.10">
    <property type="entry name" value="Rhodopsin 7-helix transmembrane proteins"/>
    <property type="match status" value="1"/>
</dbReference>
<evidence type="ECO:0000256" key="4">
    <source>
        <dbReference type="ARBA" id="ARBA00022692"/>
    </source>
</evidence>
<dbReference type="eggNOG" id="KOG3656">
    <property type="taxonomic scope" value="Eukaryota"/>
</dbReference>
<keyword evidence="4 10" id="KW-0812">Transmembrane</keyword>
<dbReference type="SUPFAM" id="SSF81321">
    <property type="entry name" value="Family A G protein-coupled receptor-like"/>
    <property type="match status" value="1"/>
</dbReference>
<sequence length="253" mass="27875">MDLIGGSTTSFNLTADAVTNLTLLLFYSLPNILNVSSTRESSTVYLDTRRNNNSDYKHDSPHYHSHSHLNGESPFFPPISSFLSSSSNCGLTDLTIGLTSSNVTENQVSSDWWSSSLSPSVIFKSNETIFTFNASQDNDGEPSFPVEKKSIGLTPFNASNHVNQLVIEYNWFYLMLGLLVFVGCFGNILVCLAICLERRLQNATNFFLLSLAIADLLVSILVMPMSIVNEVYGKHCSFTLKTKLPSTLNSVSS</sequence>
<evidence type="ECO:0000256" key="6">
    <source>
        <dbReference type="ARBA" id="ARBA00023040"/>
    </source>
</evidence>
<dbReference type="GO" id="GO:0004993">
    <property type="term" value="F:G protein-coupled serotonin receptor activity"/>
    <property type="evidence" value="ECO:0007669"/>
    <property type="project" value="TreeGrafter"/>
</dbReference>
<dbReference type="EMBL" id="CAEY01000931">
    <property type="status" value="NOT_ANNOTATED_CDS"/>
    <property type="molecule type" value="Genomic_DNA"/>
</dbReference>
<dbReference type="InterPro" id="IPR017452">
    <property type="entry name" value="GPCR_Rhodpsn_7TM"/>
</dbReference>
<dbReference type="GO" id="GO:0005886">
    <property type="term" value="C:plasma membrane"/>
    <property type="evidence" value="ECO:0007669"/>
    <property type="project" value="UniProtKB-SubCell"/>
</dbReference>
<dbReference type="GO" id="GO:0007210">
    <property type="term" value="P:serotonin receptor signaling pathway"/>
    <property type="evidence" value="ECO:0007669"/>
    <property type="project" value="TreeGrafter"/>
</dbReference>
<reference evidence="13" key="1">
    <citation type="submission" date="2011-08" db="EMBL/GenBank/DDBJ databases">
        <authorList>
            <person name="Rombauts S."/>
        </authorList>
    </citation>
    <scope>NUCLEOTIDE SEQUENCE</scope>
    <source>
        <strain evidence="13">London</strain>
    </source>
</reference>
<protein>
    <recommendedName>
        <fullName evidence="11">G-protein coupled receptors family 1 profile domain-containing protein</fullName>
    </recommendedName>
</protein>
<evidence type="ECO:0000256" key="2">
    <source>
        <dbReference type="ARBA" id="ARBA00010663"/>
    </source>
</evidence>
<proteinExistence type="inferred from homology"/>
<dbReference type="PANTHER" id="PTHR24247:SF228">
    <property type="entry name" value="5-HYDROXYTRYPTAMINE (SEROTONIN) RECEPTOR 2A, ISOFORM B"/>
    <property type="match status" value="1"/>
</dbReference>
<dbReference type="PANTHER" id="PTHR24247">
    <property type="entry name" value="5-HYDROXYTRYPTAMINE RECEPTOR"/>
    <property type="match status" value="1"/>
</dbReference>
<keyword evidence="5 10" id="KW-1133">Transmembrane helix</keyword>
<feature type="domain" description="G-protein coupled receptors family 1 profile" evidence="11">
    <location>
        <begin position="186"/>
        <end position="253"/>
    </location>
</feature>
<evidence type="ECO:0000256" key="9">
    <source>
        <dbReference type="ARBA" id="ARBA00023224"/>
    </source>
</evidence>
<dbReference type="PROSITE" id="PS50262">
    <property type="entry name" value="G_PROTEIN_RECEP_F1_2"/>
    <property type="match status" value="1"/>
</dbReference>
<evidence type="ECO:0000313" key="12">
    <source>
        <dbReference type="EnsemblMetazoa" id="tetur32g02270.1"/>
    </source>
</evidence>
<dbReference type="STRING" id="32264.T1L273"/>
<evidence type="ECO:0000256" key="1">
    <source>
        <dbReference type="ARBA" id="ARBA00004651"/>
    </source>
</evidence>
<keyword evidence="8" id="KW-0675">Receptor</keyword>
<keyword evidence="6" id="KW-0297">G-protein coupled receptor</keyword>
<dbReference type="GO" id="GO:0007268">
    <property type="term" value="P:chemical synaptic transmission"/>
    <property type="evidence" value="ECO:0007669"/>
    <property type="project" value="TreeGrafter"/>
</dbReference>
<evidence type="ECO:0000259" key="11">
    <source>
        <dbReference type="PROSITE" id="PS50262"/>
    </source>
</evidence>
<keyword evidence="3" id="KW-1003">Cell membrane</keyword>
<evidence type="ECO:0000256" key="3">
    <source>
        <dbReference type="ARBA" id="ARBA00022475"/>
    </source>
</evidence>
<dbReference type="GO" id="GO:0030425">
    <property type="term" value="C:dendrite"/>
    <property type="evidence" value="ECO:0007669"/>
    <property type="project" value="TreeGrafter"/>
</dbReference>
<organism evidence="12 13">
    <name type="scientific">Tetranychus urticae</name>
    <name type="common">Two-spotted spider mite</name>
    <dbReference type="NCBI Taxonomy" id="32264"/>
    <lineage>
        <taxon>Eukaryota</taxon>
        <taxon>Metazoa</taxon>
        <taxon>Ecdysozoa</taxon>
        <taxon>Arthropoda</taxon>
        <taxon>Chelicerata</taxon>
        <taxon>Arachnida</taxon>
        <taxon>Acari</taxon>
        <taxon>Acariformes</taxon>
        <taxon>Trombidiformes</taxon>
        <taxon>Prostigmata</taxon>
        <taxon>Eleutherengona</taxon>
        <taxon>Raphignathae</taxon>
        <taxon>Tetranychoidea</taxon>
        <taxon>Tetranychidae</taxon>
        <taxon>Tetranychus</taxon>
    </lineage>
</organism>
<evidence type="ECO:0000256" key="5">
    <source>
        <dbReference type="ARBA" id="ARBA00022989"/>
    </source>
</evidence>
<keyword evidence="7 10" id="KW-0472">Membrane</keyword>
<keyword evidence="13" id="KW-1185">Reference proteome</keyword>
<dbReference type="InterPro" id="IPR000276">
    <property type="entry name" value="GPCR_Rhodpsn"/>
</dbReference>
<dbReference type="GO" id="GO:0045202">
    <property type="term" value="C:synapse"/>
    <property type="evidence" value="ECO:0007669"/>
    <property type="project" value="GOC"/>
</dbReference>
<evidence type="ECO:0000313" key="13">
    <source>
        <dbReference type="Proteomes" id="UP000015104"/>
    </source>
</evidence>